<evidence type="ECO:0000313" key="9">
    <source>
        <dbReference type="EMBL" id="OAQ66037.1"/>
    </source>
</evidence>
<keyword evidence="10" id="KW-1185">Reference proteome</keyword>
<keyword evidence="3 7" id="KW-0812">Transmembrane</keyword>
<dbReference type="Pfam" id="PF06609">
    <property type="entry name" value="TRI12"/>
    <property type="match status" value="1"/>
</dbReference>
<protein>
    <submittedName>
        <fullName evidence="9">Siderophore iron transporter</fullName>
    </submittedName>
</protein>
<dbReference type="PANTHER" id="PTHR23501">
    <property type="entry name" value="MAJOR FACILITATOR SUPERFAMILY"/>
    <property type="match status" value="1"/>
</dbReference>
<dbReference type="InterPro" id="IPR020846">
    <property type="entry name" value="MFS_dom"/>
</dbReference>
<feature type="transmembrane region" description="Helical" evidence="7">
    <location>
        <begin position="365"/>
        <end position="383"/>
    </location>
</feature>
<evidence type="ECO:0000313" key="10">
    <source>
        <dbReference type="Proteomes" id="UP000078397"/>
    </source>
</evidence>
<evidence type="ECO:0000256" key="1">
    <source>
        <dbReference type="ARBA" id="ARBA00004141"/>
    </source>
</evidence>
<feature type="transmembrane region" description="Helical" evidence="7">
    <location>
        <begin position="209"/>
        <end position="228"/>
    </location>
</feature>
<feature type="transmembrane region" description="Helical" evidence="7">
    <location>
        <begin position="282"/>
        <end position="301"/>
    </location>
</feature>
<comment type="caution">
    <text evidence="9">The sequence shown here is derived from an EMBL/GenBank/DDBJ whole genome shotgun (WGS) entry which is preliminary data.</text>
</comment>
<evidence type="ECO:0000256" key="4">
    <source>
        <dbReference type="ARBA" id="ARBA00022989"/>
    </source>
</evidence>
<feature type="transmembrane region" description="Helical" evidence="7">
    <location>
        <begin position="248"/>
        <end position="270"/>
    </location>
</feature>
<feature type="transmembrane region" description="Helical" evidence="7">
    <location>
        <begin position="89"/>
        <end position="105"/>
    </location>
</feature>
<dbReference type="OrthoDB" id="4161376at2759"/>
<feature type="transmembrane region" description="Helical" evidence="7">
    <location>
        <begin position="541"/>
        <end position="562"/>
    </location>
</feature>
<evidence type="ECO:0000256" key="6">
    <source>
        <dbReference type="SAM" id="MobiDB-lite"/>
    </source>
</evidence>
<evidence type="ECO:0000259" key="8">
    <source>
        <dbReference type="PROSITE" id="PS50850"/>
    </source>
</evidence>
<dbReference type="SUPFAM" id="SSF103473">
    <property type="entry name" value="MFS general substrate transporter"/>
    <property type="match status" value="1"/>
</dbReference>
<feature type="transmembrane region" description="Helical" evidence="7">
    <location>
        <begin position="139"/>
        <end position="162"/>
    </location>
</feature>
<reference evidence="9 10" key="1">
    <citation type="journal article" date="2016" name="PLoS Pathog.">
        <title>Biosynthesis of antibiotic leucinostatins in bio-control fungus Purpureocillium lilacinum and their inhibition on phytophthora revealed by genome mining.</title>
        <authorList>
            <person name="Wang G."/>
            <person name="Liu Z."/>
            <person name="Lin R."/>
            <person name="Li E."/>
            <person name="Mao Z."/>
            <person name="Ling J."/>
            <person name="Yang Y."/>
            <person name="Yin W.B."/>
            <person name="Xie B."/>
        </authorList>
    </citation>
    <scope>NUCLEOTIDE SEQUENCE [LARGE SCALE GENOMIC DNA]</scope>
    <source>
        <strain evidence="9">170</strain>
    </source>
</reference>
<dbReference type="GO" id="GO:0022857">
    <property type="term" value="F:transmembrane transporter activity"/>
    <property type="evidence" value="ECO:0007669"/>
    <property type="project" value="InterPro"/>
</dbReference>
<dbReference type="GeneID" id="28850470"/>
<feature type="domain" description="Major facilitator superfamily (MFS) profile" evidence="8">
    <location>
        <begin position="49"/>
        <end position="567"/>
    </location>
</feature>
<dbReference type="GO" id="GO:0005886">
    <property type="term" value="C:plasma membrane"/>
    <property type="evidence" value="ECO:0007669"/>
    <property type="project" value="TreeGrafter"/>
</dbReference>
<name>A0A179FL51_METCM</name>
<dbReference type="InterPro" id="IPR010573">
    <property type="entry name" value="MFS_Str1/Tri12-like"/>
</dbReference>
<dbReference type="PROSITE" id="PS50850">
    <property type="entry name" value="MFS"/>
    <property type="match status" value="1"/>
</dbReference>
<dbReference type="KEGG" id="pchm:VFPPC_07653"/>
<evidence type="ECO:0000256" key="3">
    <source>
        <dbReference type="ARBA" id="ARBA00022692"/>
    </source>
</evidence>
<feature type="region of interest" description="Disordered" evidence="6">
    <location>
        <begin position="1"/>
        <end position="28"/>
    </location>
</feature>
<keyword evidence="4 7" id="KW-1133">Transmembrane helix</keyword>
<dbReference type="EMBL" id="LSBJ02000004">
    <property type="protein sequence ID" value="OAQ66037.1"/>
    <property type="molecule type" value="Genomic_DNA"/>
</dbReference>
<evidence type="ECO:0000256" key="7">
    <source>
        <dbReference type="SAM" id="Phobius"/>
    </source>
</evidence>
<feature type="transmembrane region" description="Helical" evidence="7">
    <location>
        <begin position="117"/>
        <end position="133"/>
    </location>
</feature>
<keyword evidence="5 7" id="KW-0472">Membrane</keyword>
<evidence type="ECO:0000256" key="5">
    <source>
        <dbReference type="ARBA" id="ARBA00023136"/>
    </source>
</evidence>
<dbReference type="Gene3D" id="1.20.1250.20">
    <property type="entry name" value="MFS general substrate transporter like domains"/>
    <property type="match status" value="1"/>
</dbReference>
<evidence type="ECO:0000256" key="2">
    <source>
        <dbReference type="ARBA" id="ARBA00022448"/>
    </source>
</evidence>
<dbReference type="RefSeq" id="XP_018143124.1">
    <property type="nucleotide sequence ID" value="XM_018286476.1"/>
</dbReference>
<accession>A0A179FL51</accession>
<feature type="transmembrane region" description="Helical" evidence="7">
    <location>
        <begin position="50"/>
        <end position="69"/>
    </location>
</feature>
<keyword evidence="2" id="KW-0813">Transport</keyword>
<organism evidence="9 10">
    <name type="scientific">Pochonia chlamydosporia 170</name>
    <dbReference type="NCBI Taxonomy" id="1380566"/>
    <lineage>
        <taxon>Eukaryota</taxon>
        <taxon>Fungi</taxon>
        <taxon>Dikarya</taxon>
        <taxon>Ascomycota</taxon>
        <taxon>Pezizomycotina</taxon>
        <taxon>Sordariomycetes</taxon>
        <taxon>Hypocreomycetidae</taxon>
        <taxon>Hypocreales</taxon>
        <taxon>Clavicipitaceae</taxon>
        <taxon>Pochonia</taxon>
    </lineage>
</organism>
<feature type="transmembrane region" description="Helical" evidence="7">
    <location>
        <begin position="322"/>
        <end position="345"/>
    </location>
</feature>
<feature type="transmembrane region" description="Helical" evidence="7">
    <location>
        <begin position="390"/>
        <end position="408"/>
    </location>
</feature>
<proteinExistence type="predicted"/>
<feature type="transmembrane region" description="Helical" evidence="7">
    <location>
        <begin position="174"/>
        <end position="197"/>
    </location>
</feature>
<comment type="subcellular location">
    <subcellularLocation>
        <location evidence="1">Membrane</location>
        <topology evidence="1">Multi-pass membrane protein</topology>
    </subcellularLocation>
</comment>
<dbReference type="AlphaFoldDB" id="A0A179FL51"/>
<feature type="transmembrane region" description="Helical" evidence="7">
    <location>
        <begin position="414"/>
        <end position="439"/>
    </location>
</feature>
<dbReference type="InterPro" id="IPR036259">
    <property type="entry name" value="MFS_trans_sf"/>
</dbReference>
<feature type="transmembrane region" description="Helical" evidence="7">
    <location>
        <begin position="446"/>
        <end position="470"/>
    </location>
</feature>
<gene>
    <name evidence="9" type="ORF">VFPPC_07653</name>
</gene>
<sequence>MDANTAKEGDATQTRHNEDVFGDEKSRPNSEVNLVYNDIEEEPEIHFRTYVAVAAMLILNYVQIIALQGPPVVLENIGESLHNTAAQTWVPNALALVQAVLAPIISSASDTFQARKLIMIVCCIVSFIGSAIAPGSQSIYRLIVAQVLIGFGFSSTALAYCVPSEILPKKWRPMVQSIINIAAALGACSGPLIIGALSRSDPMNGWRNYYWMQMAMWGATAVFIFIGYRPRKRHTIYDDMSLAQKITALDLIGLGLFASGLTLFLVGLNLGGGLFTWTNSKVLATLIVGIVTLLAFIVYEWKGTKVGIAHHDLFRKGVSAGLTFSIFLALVFIEGIMLFSFVIFYPVLTTSLFEQDPLLLATRAQPFWLGGGASTVLWGYWSVKSRSIRAPLFAGFLIFTGGIVGFTTIQPDDSLSACIFAGVAGIGFGAPLILIIAGIQLATPHALIATATALAITSRAVSTAVFTAIFSAALTERLEPNIISYVSSAALKAGLPVASVKAFVEALATKNAAALPHIQGVTPQIIAAGISALKQAFADSIRVVFIIAAPFGALACLLCWFLDDQSKEMNYRVDAPVEDLHARPRPRDIVTQV</sequence>
<dbReference type="PANTHER" id="PTHR23501:SF195">
    <property type="entry name" value="PEP5"/>
    <property type="match status" value="1"/>
</dbReference>
<dbReference type="Proteomes" id="UP000078397">
    <property type="component" value="Unassembled WGS sequence"/>
</dbReference>